<evidence type="ECO:0000256" key="1">
    <source>
        <dbReference type="SAM" id="Phobius"/>
    </source>
</evidence>
<accession>A0AAJ2YWR6</accession>
<proteinExistence type="predicted"/>
<feature type="transmembrane region" description="Helical" evidence="1">
    <location>
        <begin position="33"/>
        <end position="52"/>
    </location>
</feature>
<protein>
    <submittedName>
        <fullName evidence="2">Uncharacterized protein</fullName>
    </submittedName>
</protein>
<dbReference type="Proteomes" id="UP000719917">
    <property type="component" value="Unassembled WGS sequence"/>
</dbReference>
<comment type="caution">
    <text evidence="2">The sequence shown here is derived from an EMBL/GenBank/DDBJ whole genome shotgun (WGS) entry which is preliminary data.</text>
</comment>
<keyword evidence="1" id="KW-1133">Transmembrane helix</keyword>
<dbReference type="EMBL" id="JAAAMQ010000002">
    <property type="protein sequence ID" value="NBA10872.1"/>
    <property type="molecule type" value="Genomic_DNA"/>
</dbReference>
<evidence type="ECO:0000313" key="3">
    <source>
        <dbReference type="Proteomes" id="UP000719917"/>
    </source>
</evidence>
<feature type="transmembrane region" description="Helical" evidence="1">
    <location>
        <begin position="6"/>
        <end position="21"/>
    </location>
</feature>
<dbReference type="RefSeq" id="WP_161690263.1">
    <property type="nucleotide sequence ID" value="NZ_JAAAMQ010000002.1"/>
</dbReference>
<feature type="transmembrane region" description="Helical" evidence="1">
    <location>
        <begin position="58"/>
        <end position="77"/>
    </location>
</feature>
<sequence>MLYIGPIIGIIGVLLAVTLKNQNKQLGLKAQSAISFVGGVVMLGIDYVINPVLTNVDFVFPTLFFVGGLTLLVISIVKPNKG</sequence>
<keyword evidence="1" id="KW-0812">Transmembrane</keyword>
<keyword evidence="1" id="KW-0472">Membrane</keyword>
<reference evidence="2" key="1">
    <citation type="submission" date="2020-01" db="EMBL/GenBank/DDBJ databases">
        <title>First Reported Case and Whole Genome of Weissella confusa in an Equid.</title>
        <authorList>
            <person name="Little S.V."/>
            <person name="Lawhon S.D."/>
        </authorList>
    </citation>
    <scope>NUCLEOTIDE SEQUENCE</scope>
    <source>
        <strain evidence="2">718955</strain>
    </source>
</reference>
<name>A0AAJ2YWR6_WEICO</name>
<evidence type="ECO:0000313" key="2">
    <source>
        <dbReference type="EMBL" id="NBA10872.1"/>
    </source>
</evidence>
<organism evidence="2 3">
    <name type="scientific">Weissella confusa</name>
    <name type="common">Lactobacillus confusus</name>
    <dbReference type="NCBI Taxonomy" id="1583"/>
    <lineage>
        <taxon>Bacteria</taxon>
        <taxon>Bacillati</taxon>
        <taxon>Bacillota</taxon>
        <taxon>Bacilli</taxon>
        <taxon>Lactobacillales</taxon>
        <taxon>Lactobacillaceae</taxon>
        <taxon>Weissella</taxon>
    </lineage>
</organism>
<dbReference type="AlphaFoldDB" id="A0AAJ2YWR6"/>
<gene>
    <name evidence="2" type="ORF">GTU77_01365</name>
</gene>